<feature type="region of interest" description="Disordered" evidence="1">
    <location>
        <begin position="187"/>
        <end position="274"/>
    </location>
</feature>
<keyword evidence="2" id="KW-0472">Membrane</keyword>
<keyword evidence="2" id="KW-0812">Transmembrane</keyword>
<feature type="transmembrane region" description="Helical" evidence="2">
    <location>
        <begin position="20"/>
        <end position="38"/>
    </location>
</feature>
<reference evidence="3" key="1">
    <citation type="submission" date="2020-05" db="EMBL/GenBank/DDBJ databases">
        <title>Phylogenomic resolution of chytrid fungi.</title>
        <authorList>
            <person name="Stajich J.E."/>
            <person name="Amses K."/>
            <person name="Simmons R."/>
            <person name="Seto K."/>
            <person name="Myers J."/>
            <person name="Bonds A."/>
            <person name="Quandt C.A."/>
            <person name="Barry K."/>
            <person name="Liu P."/>
            <person name="Grigoriev I."/>
            <person name="Longcore J.E."/>
            <person name="James T.Y."/>
        </authorList>
    </citation>
    <scope>NUCLEOTIDE SEQUENCE</scope>
    <source>
        <strain evidence="3">JEL0513</strain>
    </source>
</reference>
<evidence type="ECO:0000256" key="2">
    <source>
        <dbReference type="SAM" id="Phobius"/>
    </source>
</evidence>
<feature type="compositionally biased region" description="Low complexity" evidence="1">
    <location>
        <begin position="219"/>
        <end position="230"/>
    </location>
</feature>
<feature type="compositionally biased region" description="Basic and acidic residues" evidence="1">
    <location>
        <begin position="187"/>
        <end position="215"/>
    </location>
</feature>
<proteinExistence type="predicted"/>
<accession>A0AAD5XEG3</accession>
<organism evidence="3 4">
    <name type="scientific">Physocladia obscura</name>
    <dbReference type="NCBI Taxonomy" id="109957"/>
    <lineage>
        <taxon>Eukaryota</taxon>
        <taxon>Fungi</taxon>
        <taxon>Fungi incertae sedis</taxon>
        <taxon>Chytridiomycota</taxon>
        <taxon>Chytridiomycota incertae sedis</taxon>
        <taxon>Chytridiomycetes</taxon>
        <taxon>Chytridiales</taxon>
        <taxon>Chytriomycetaceae</taxon>
        <taxon>Physocladia</taxon>
    </lineage>
</organism>
<protein>
    <submittedName>
        <fullName evidence="3">Uncharacterized protein</fullName>
    </submittedName>
</protein>
<dbReference type="EMBL" id="JADGJH010001923">
    <property type="protein sequence ID" value="KAJ3107076.1"/>
    <property type="molecule type" value="Genomic_DNA"/>
</dbReference>
<sequence length="325" mass="34570">VNPTAAKDLADSTAKDATAATPGSAISMILLVTGDGVIRRRRNRRLDPAATCLAVERVKEERLVGSVIAVIARVVGFVGIVAVTAMVGFAIAVKAGFVTVSVEMSVSLKLYVLPAYQISLQIAPTERKRLELQPRSQDSSASAAAATATADATTQSTANAAPLKPKPNPFGGASARDEDAIMRKIEEKQQQKEVERRAADAATKKARDEQKEVSLKQKAAPAAALNALAPSDEGSWRREGPRPATSNKTQQHAAARYNKQSRGADNNNRESFDRTAVKASFESVTKPAASKAVPATAAISPKKKFQEVKRANVFDVLLNNEGEEI</sequence>
<name>A0AAD5XEG3_9FUNG</name>
<feature type="compositionally biased region" description="Polar residues" evidence="1">
    <location>
        <begin position="244"/>
        <end position="266"/>
    </location>
</feature>
<evidence type="ECO:0000313" key="4">
    <source>
        <dbReference type="Proteomes" id="UP001211907"/>
    </source>
</evidence>
<keyword evidence="4" id="KW-1185">Reference proteome</keyword>
<feature type="non-terminal residue" evidence="3">
    <location>
        <position position="1"/>
    </location>
</feature>
<keyword evidence="2" id="KW-1133">Transmembrane helix</keyword>
<evidence type="ECO:0000313" key="3">
    <source>
        <dbReference type="EMBL" id="KAJ3107076.1"/>
    </source>
</evidence>
<gene>
    <name evidence="3" type="ORF">HK100_003646</name>
</gene>
<feature type="region of interest" description="Disordered" evidence="1">
    <location>
        <begin position="131"/>
        <end position="175"/>
    </location>
</feature>
<feature type="compositionally biased region" description="Low complexity" evidence="1">
    <location>
        <begin position="136"/>
        <end position="163"/>
    </location>
</feature>
<feature type="transmembrane region" description="Helical" evidence="2">
    <location>
        <begin position="67"/>
        <end position="93"/>
    </location>
</feature>
<evidence type="ECO:0000256" key="1">
    <source>
        <dbReference type="SAM" id="MobiDB-lite"/>
    </source>
</evidence>
<dbReference type="AlphaFoldDB" id="A0AAD5XEG3"/>
<dbReference type="Proteomes" id="UP001211907">
    <property type="component" value="Unassembled WGS sequence"/>
</dbReference>
<comment type="caution">
    <text evidence="3">The sequence shown here is derived from an EMBL/GenBank/DDBJ whole genome shotgun (WGS) entry which is preliminary data.</text>
</comment>